<dbReference type="InterPro" id="IPR058548">
    <property type="entry name" value="MlaB-like_STAS"/>
</dbReference>
<evidence type="ECO:0000259" key="1">
    <source>
        <dbReference type="PROSITE" id="PS50801"/>
    </source>
</evidence>
<dbReference type="CDD" id="cd07043">
    <property type="entry name" value="STAS_anti-anti-sigma_factors"/>
    <property type="match status" value="1"/>
</dbReference>
<reference evidence="2 3" key="1">
    <citation type="submission" date="2023-04" db="EMBL/GenBank/DDBJ databases">
        <title>Streptomyces chengmaiensis sp. nov. isolated from the stem of mangrove plant in Hainan.</title>
        <authorList>
            <person name="Huang X."/>
            <person name="Zhou S."/>
            <person name="Chu X."/>
            <person name="Xie Y."/>
            <person name="Lin Y."/>
        </authorList>
    </citation>
    <scope>NUCLEOTIDE SEQUENCE [LARGE SCALE GENOMIC DNA]</scope>
    <source>
        <strain evidence="2 3">HNM0663</strain>
    </source>
</reference>
<dbReference type="Gene3D" id="3.30.750.24">
    <property type="entry name" value="STAS domain"/>
    <property type="match status" value="1"/>
</dbReference>
<dbReference type="RefSeq" id="WP_279926241.1">
    <property type="nucleotide sequence ID" value="NZ_JARWBG010000003.1"/>
</dbReference>
<dbReference type="InterPro" id="IPR036513">
    <property type="entry name" value="STAS_dom_sf"/>
</dbReference>
<dbReference type="PANTHER" id="PTHR33495">
    <property type="entry name" value="ANTI-SIGMA FACTOR ANTAGONIST TM_1081-RELATED-RELATED"/>
    <property type="match status" value="1"/>
</dbReference>
<feature type="domain" description="STAS" evidence="1">
    <location>
        <begin position="20"/>
        <end position="108"/>
    </location>
</feature>
<evidence type="ECO:0000313" key="2">
    <source>
        <dbReference type="EMBL" id="MDH2387931.1"/>
    </source>
</evidence>
<keyword evidence="3" id="KW-1185">Reference proteome</keyword>
<dbReference type="PROSITE" id="PS50801">
    <property type="entry name" value="STAS"/>
    <property type="match status" value="1"/>
</dbReference>
<dbReference type="Pfam" id="PF13466">
    <property type="entry name" value="STAS_2"/>
    <property type="match status" value="1"/>
</dbReference>
<sequence>MSTTPITLTATALDHTTMSVTLSGELDIDTAGRIEPHLAPLASCRHRDVMLDLAGVTFCDSSGAALLLRLHRQCAAEGVRLCLCRVPRVPGFVLRTLEVHRTVPCSFV</sequence>
<dbReference type="EMBL" id="JARWBG010000003">
    <property type="protein sequence ID" value="MDH2387931.1"/>
    <property type="molecule type" value="Genomic_DNA"/>
</dbReference>
<gene>
    <name evidence="2" type="ORF">QCN29_03835</name>
</gene>
<dbReference type="SUPFAM" id="SSF52091">
    <property type="entry name" value="SpoIIaa-like"/>
    <property type="match status" value="1"/>
</dbReference>
<name>A0ABT6HHW2_9ACTN</name>
<accession>A0ABT6HHW2</accession>
<proteinExistence type="predicted"/>
<protein>
    <submittedName>
        <fullName evidence="2">STAS domain-containing protein</fullName>
    </submittedName>
</protein>
<comment type="caution">
    <text evidence="2">The sequence shown here is derived from an EMBL/GenBank/DDBJ whole genome shotgun (WGS) entry which is preliminary data.</text>
</comment>
<dbReference type="PANTHER" id="PTHR33495:SF2">
    <property type="entry name" value="ANTI-SIGMA FACTOR ANTAGONIST TM_1081-RELATED"/>
    <property type="match status" value="1"/>
</dbReference>
<organism evidence="2 3">
    <name type="scientific">Streptomyces chengmaiensis</name>
    <dbReference type="NCBI Taxonomy" id="3040919"/>
    <lineage>
        <taxon>Bacteria</taxon>
        <taxon>Bacillati</taxon>
        <taxon>Actinomycetota</taxon>
        <taxon>Actinomycetes</taxon>
        <taxon>Kitasatosporales</taxon>
        <taxon>Streptomycetaceae</taxon>
        <taxon>Streptomyces</taxon>
    </lineage>
</organism>
<dbReference type="InterPro" id="IPR002645">
    <property type="entry name" value="STAS_dom"/>
</dbReference>
<evidence type="ECO:0000313" key="3">
    <source>
        <dbReference type="Proteomes" id="UP001223144"/>
    </source>
</evidence>
<dbReference type="Proteomes" id="UP001223144">
    <property type="component" value="Unassembled WGS sequence"/>
</dbReference>